<protein>
    <submittedName>
        <fullName evidence="4">WYL domain-containing protein</fullName>
    </submittedName>
</protein>
<feature type="domain" description="WCX" evidence="3">
    <location>
        <begin position="239"/>
        <end position="312"/>
    </location>
</feature>
<gene>
    <name evidence="4" type="ORF">GCU85_04030</name>
</gene>
<sequence length="323" mass="37210">MSKSDKKQLLNRILKNRRYPVPMRDLTRALECTERTVYRIIESLSVELNAPIEYVENQGYQIRQDEAALIELPGLWMTVDDMQSMLVVLNLLKKLHGGMIHGSIDVFEESIQAQLKSLNIDSQKLITALKIVPIGHKMVVYSTYQTILTALLTGKQITIGYDTYSGEQSNRVISPLTLVYYRENWYVDAWCHLRNELRTFQIARISNIELLTQQSKQISEQALAQYFTQSYGVFSGRAKYTACLRFSAAIAHEVSKQIWHPDQQSQWQGDDYLLSVPYSDDRELLQDLLKLSPHVYVQSPDCLREKLLEKLTMALQKNASAEK</sequence>
<evidence type="ECO:0000313" key="5">
    <source>
        <dbReference type="Proteomes" id="UP000471298"/>
    </source>
</evidence>
<dbReference type="RefSeq" id="WP_152809618.1">
    <property type="nucleotide sequence ID" value="NZ_WHNW01000003.1"/>
</dbReference>
<evidence type="ECO:0000259" key="1">
    <source>
        <dbReference type="Pfam" id="PF08279"/>
    </source>
</evidence>
<comment type="caution">
    <text evidence="4">The sequence shown here is derived from an EMBL/GenBank/DDBJ whole genome shotgun (WGS) entry which is preliminary data.</text>
</comment>
<dbReference type="EMBL" id="WHNW01000003">
    <property type="protein sequence ID" value="MPV85908.1"/>
    <property type="molecule type" value="Genomic_DNA"/>
</dbReference>
<proteinExistence type="predicted"/>
<dbReference type="PANTHER" id="PTHR34580:SF3">
    <property type="entry name" value="PROTEIN PAFB"/>
    <property type="match status" value="1"/>
</dbReference>
<dbReference type="InterPro" id="IPR036388">
    <property type="entry name" value="WH-like_DNA-bd_sf"/>
</dbReference>
<feature type="domain" description="WYL" evidence="2">
    <location>
        <begin position="143"/>
        <end position="209"/>
    </location>
</feature>
<evidence type="ECO:0000259" key="2">
    <source>
        <dbReference type="Pfam" id="PF13280"/>
    </source>
</evidence>
<feature type="domain" description="Helix-turn-helix type 11" evidence="1">
    <location>
        <begin position="8"/>
        <end position="61"/>
    </location>
</feature>
<evidence type="ECO:0000259" key="3">
    <source>
        <dbReference type="Pfam" id="PF25583"/>
    </source>
</evidence>
<dbReference type="Pfam" id="PF25583">
    <property type="entry name" value="WCX"/>
    <property type="match status" value="1"/>
</dbReference>
<dbReference type="Pfam" id="PF13280">
    <property type="entry name" value="WYL"/>
    <property type="match status" value="1"/>
</dbReference>
<evidence type="ECO:0000313" key="4">
    <source>
        <dbReference type="EMBL" id="MPV85908.1"/>
    </source>
</evidence>
<dbReference type="InterPro" id="IPR013196">
    <property type="entry name" value="HTH_11"/>
</dbReference>
<dbReference type="InterPro" id="IPR026881">
    <property type="entry name" value="WYL_dom"/>
</dbReference>
<dbReference type="Proteomes" id="UP000471298">
    <property type="component" value="Unassembled WGS sequence"/>
</dbReference>
<dbReference type="Pfam" id="PF08279">
    <property type="entry name" value="HTH_11"/>
    <property type="match status" value="1"/>
</dbReference>
<reference evidence="4 5" key="1">
    <citation type="submission" date="2019-10" db="EMBL/GenBank/DDBJ databases">
        <title>Cardiobacteriales fam. a chemoheterotrophic member of the order Cardiobacteriales, and proposal of Cardiobacteriales fam. nov.</title>
        <authorList>
            <person name="Wang C."/>
        </authorList>
    </citation>
    <scope>NUCLEOTIDE SEQUENCE [LARGE SCALE GENOMIC DNA]</scope>
    <source>
        <strain evidence="4 5">ML27</strain>
    </source>
</reference>
<dbReference type="Gene3D" id="1.10.10.10">
    <property type="entry name" value="Winged helix-like DNA-binding domain superfamily/Winged helix DNA-binding domain"/>
    <property type="match status" value="1"/>
</dbReference>
<dbReference type="InterPro" id="IPR051534">
    <property type="entry name" value="CBASS_pafABC_assoc_protein"/>
</dbReference>
<organism evidence="4 5">
    <name type="scientific">Ostreibacterium oceani</name>
    <dbReference type="NCBI Taxonomy" id="2654998"/>
    <lineage>
        <taxon>Bacteria</taxon>
        <taxon>Pseudomonadati</taxon>
        <taxon>Pseudomonadota</taxon>
        <taxon>Gammaproteobacteria</taxon>
        <taxon>Cardiobacteriales</taxon>
        <taxon>Ostreibacteriaceae</taxon>
        <taxon>Ostreibacterium</taxon>
    </lineage>
</organism>
<dbReference type="InterPro" id="IPR057727">
    <property type="entry name" value="WCX_dom"/>
</dbReference>
<keyword evidence="5" id="KW-1185">Reference proteome</keyword>
<dbReference type="PANTHER" id="PTHR34580">
    <property type="match status" value="1"/>
</dbReference>
<dbReference type="InParanoid" id="A0A6N7EZH9"/>
<accession>A0A6N7EZH9</accession>
<dbReference type="PROSITE" id="PS52050">
    <property type="entry name" value="WYL"/>
    <property type="match status" value="1"/>
</dbReference>
<name>A0A6N7EZH9_9GAMM</name>
<dbReference type="AlphaFoldDB" id="A0A6N7EZH9"/>